<evidence type="ECO:0000313" key="1">
    <source>
        <dbReference type="EMBL" id="KAG5509505.1"/>
    </source>
</evidence>
<dbReference type="Proteomes" id="UP000674318">
    <property type="component" value="Chromosome 13"/>
</dbReference>
<reference evidence="1 2" key="1">
    <citation type="submission" date="2021-02" db="EMBL/GenBank/DDBJ databases">
        <title>Porcisia hertigi Genome sequencing and assembly.</title>
        <authorList>
            <person name="Almutairi H."/>
            <person name="Gatherer D."/>
        </authorList>
    </citation>
    <scope>NUCLEOTIDE SEQUENCE [LARGE SCALE GENOMIC DNA]</scope>
    <source>
        <strain evidence="1 2">C119</strain>
    </source>
</reference>
<proteinExistence type="predicted"/>
<keyword evidence="2" id="KW-1185">Reference proteome</keyword>
<name>A0A836IPL5_9TRYP</name>
<dbReference type="EMBL" id="JAFJZO010000013">
    <property type="protein sequence ID" value="KAG5509505.1"/>
    <property type="molecule type" value="Genomic_DNA"/>
</dbReference>
<sequence>MIKSTKRWRTIVGAAVASAIQKDSTPKYERRVAYHTVRPRRRPAPLPAEAHRVSTTSEVQVKEFKRFYETVTRSKEAKSLLLTPLGYGGSERILNNEFLHRCPWQASCVELRERAVETETRVFSYSNIDFSALREQSRRKGLAAGGRGSSLNPSSRGTYYNVEDMFFKSNQESGPKKLQGPGLEVVHYYETSTQEGLAGYQSIALKVRKQQLPGSCTNFSAEGGFAVWVVSLDEYIEILNKMGCLPE</sequence>
<dbReference type="AlphaFoldDB" id="A0A836IPL5"/>
<protein>
    <submittedName>
        <fullName evidence="1">Uncharacterized protein</fullName>
    </submittedName>
</protein>
<dbReference type="GeneID" id="94292237"/>
<accession>A0A836IPL5</accession>
<dbReference type="RefSeq" id="XP_067758657.1">
    <property type="nucleotide sequence ID" value="XM_067902160.1"/>
</dbReference>
<evidence type="ECO:0000313" key="2">
    <source>
        <dbReference type="Proteomes" id="UP000674318"/>
    </source>
</evidence>
<organism evidence="1 2">
    <name type="scientific">Porcisia hertigi</name>
    <dbReference type="NCBI Taxonomy" id="2761500"/>
    <lineage>
        <taxon>Eukaryota</taxon>
        <taxon>Discoba</taxon>
        <taxon>Euglenozoa</taxon>
        <taxon>Kinetoplastea</taxon>
        <taxon>Metakinetoplastina</taxon>
        <taxon>Trypanosomatida</taxon>
        <taxon>Trypanosomatidae</taxon>
        <taxon>Leishmaniinae</taxon>
        <taxon>Porcisia</taxon>
    </lineage>
</organism>
<comment type="caution">
    <text evidence="1">The sequence shown here is derived from an EMBL/GenBank/DDBJ whole genome shotgun (WGS) entry which is preliminary data.</text>
</comment>
<dbReference type="OrthoDB" id="273052at2759"/>
<gene>
    <name evidence="1" type="ORF">JKF63_06210</name>
</gene>
<dbReference type="KEGG" id="phet:94292237"/>